<keyword evidence="7" id="KW-0539">Nucleus</keyword>
<dbReference type="PROSITE" id="PS50114">
    <property type="entry name" value="GATA_ZN_FINGER_2"/>
    <property type="match status" value="2"/>
</dbReference>
<dbReference type="InterPro" id="IPR000679">
    <property type="entry name" value="Znf_GATA"/>
</dbReference>
<evidence type="ECO:0000256" key="5">
    <source>
        <dbReference type="ARBA" id="ARBA00023015"/>
    </source>
</evidence>
<dbReference type="PRINTS" id="PR00619">
    <property type="entry name" value="GATAZNFINGER"/>
</dbReference>
<evidence type="ECO:0000313" key="12">
    <source>
        <dbReference type="Proteomes" id="UP000799302"/>
    </source>
</evidence>
<dbReference type="CDD" id="cd00202">
    <property type="entry name" value="ZnF_GATA"/>
    <property type="match status" value="2"/>
</dbReference>
<dbReference type="AlphaFoldDB" id="A0A6A6UME7"/>
<evidence type="ECO:0000256" key="6">
    <source>
        <dbReference type="ARBA" id="ARBA00023163"/>
    </source>
</evidence>
<feature type="compositionally biased region" description="Polar residues" evidence="9">
    <location>
        <begin position="150"/>
        <end position="162"/>
    </location>
</feature>
<dbReference type="InterPro" id="IPR013088">
    <property type="entry name" value="Znf_NHR/GATA"/>
</dbReference>
<dbReference type="Proteomes" id="UP000799302">
    <property type="component" value="Unassembled WGS sequence"/>
</dbReference>
<keyword evidence="2" id="KW-0479">Metal-binding</keyword>
<evidence type="ECO:0000256" key="1">
    <source>
        <dbReference type="ARBA" id="ARBA00004123"/>
    </source>
</evidence>
<dbReference type="Gene3D" id="3.30.50.10">
    <property type="entry name" value="Erythroid Transcription Factor GATA-1, subunit A"/>
    <property type="match status" value="2"/>
</dbReference>
<keyword evidence="12" id="KW-1185">Reference proteome</keyword>
<evidence type="ECO:0000256" key="4">
    <source>
        <dbReference type="ARBA" id="ARBA00022833"/>
    </source>
</evidence>
<dbReference type="PANTHER" id="PTHR10071">
    <property type="entry name" value="TRANSCRIPTION FACTOR GATA FAMILY MEMBER"/>
    <property type="match status" value="1"/>
</dbReference>
<dbReference type="OrthoDB" id="515401at2759"/>
<dbReference type="GO" id="GO:0045944">
    <property type="term" value="P:positive regulation of transcription by RNA polymerase II"/>
    <property type="evidence" value="ECO:0007669"/>
    <property type="project" value="TreeGrafter"/>
</dbReference>
<comment type="subcellular location">
    <subcellularLocation>
        <location evidence="1">Nucleus</location>
    </subcellularLocation>
</comment>
<keyword evidence="6" id="KW-0804">Transcription</keyword>
<reference evidence="11" key="1">
    <citation type="journal article" date="2020" name="Stud. Mycol.">
        <title>101 Dothideomycetes genomes: a test case for predicting lifestyles and emergence of pathogens.</title>
        <authorList>
            <person name="Haridas S."/>
            <person name="Albert R."/>
            <person name="Binder M."/>
            <person name="Bloem J."/>
            <person name="Labutti K."/>
            <person name="Salamov A."/>
            <person name="Andreopoulos B."/>
            <person name="Baker S."/>
            <person name="Barry K."/>
            <person name="Bills G."/>
            <person name="Bluhm B."/>
            <person name="Cannon C."/>
            <person name="Castanera R."/>
            <person name="Culley D."/>
            <person name="Daum C."/>
            <person name="Ezra D."/>
            <person name="Gonzalez J."/>
            <person name="Henrissat B."/>
            <person name="Kuo A."/>
            <person name="Liang C."/>
            <person name="Lipzen A."/>
            <person name="Lutzoni F."/>
            <person name="Magnuson J."/>
            <person name="Mondo S."/>
            <person name="Nolan M."/>
            <person name="Ohm R."/>
            <person name="Pangilinan J."/>
            <person name="Park H.-J."/>
            <person name="Ramirez L."/>
            <person name="Alfaro M."/>
            <person name="Sun H."/>
            <person name="Tritt A."/>
            <person name="Yoshinaga Y."/>
            <person name="Zwiers L.-H."/>
            <person name="Turgeon B."/>
            <person name="Goodwin S."/>
            <person name="Spatafora J."/>
            <person name="Crous P."/>
            <person name="Grigoriev I."/>
        </authorList>
    </citation>
    <scope>NUCLEOTIDE SEQUENCE</scope>
    <source>
        <strain evidence="11">CBS 115976</strain>
    </source>
</reference>
<feature type="compositionally biased region" description="Low complexity" evidence="9">
    <location>
        <begin position="50"/>
        <end position="65"/>
    </location>
</feature>
<gene>
    <name evidence="11" type="ORF">BT63DRAFT_411391</name>
</gene>
<feature type="compositionally biased region" description="Polar residues" evidence="9">
    <location>
        <begin position="128"/>
        <end position="143"/>
    </location>
</feature>
<name>A0A6A6UME7_9PEZI</name>
<dbReference type="PANTHER" id="PTHR10071:SF335">
    <property type="entry name" value="IRON-SENSING TRANSCRIPTIONAL REPRESSOR-RELATED"/>
    <property type="match status" value="1"/>
</dbReference>
<dbReference type="SUPFAM" id="SSF57716">
    <property type="entry name" value="Glucocorticoid receptor-like (DNA-binding domain)"/>
    <property type="match status" value="2"/>
</dbReference>
<evidence type="ECO:0000256" key="3">
    <source>
        <dbReference type="ARBA" id="ARBA00022771"/>
    </source>
</evidence>
<evidence type="ECO:0000256" key="8">
    <source>
        <dbReference type="PROSITE-ProRule" id="PRU00094"/>
    </source>
</evidence>
<keyword evidence="5" id="KW-0805">Transcription regulation</keyword>
<dbReference type="FunFam" id="3.30.50.10:FF:000007">
    <property type="entry name" value="Nitrogen regulatory AreA, N-terminal"/>
    <property type="match status" value="1"/>
</dbReference>
<evidence type="ECO:0000256" key="7">
    <source>
        <dbReference type="ARBA" id="ARBA00023242"/>
    </source>
</evidence>
<feature type="compositionally biased region" description="Low complexity" evidence="9">
    <location>
        <begin position="82"/>
        <end position="94"/>
    </location>
</feature>
<evidence type="ECO:0000313" key="11">
    <source>
        <dbReference type="EMBL" id="KAF2672084.1"/>
    </source>
</evidence>
<feature type="compositionally biased region" description="Low complexity" evidence="9">
    <location>
        <begin position="107"/>
        <end position="116"/>
    </location>
</feature>
<feature type="domain" description="GATA-type" evidence="10">
    <location>
        <begin position="290"/>
        <end position="337"/>
    </location>
</feature>
<proteinExistence type="predicted"/>
<dbReference type="EMBL" id="MU004232">
    <property type="protein sequence ID" value="KAF2672084.1"/>
    <property type="molecule type" value="Genomic_DNA"/>
</dbReference>
<feature type="domain" description="GATA-type" evidence="10">
    <location>
        <begin position="148"/>
        <end position="201"/>
    </location>
</feature>
<dbReference type="PROSITE" id="PS00344">
    <property type="entry name" value="GATA_ZN_FINGER_1"/>
    <property type="match status" value="2"/>
</dbReference>
<dbReference type="Pfam" id="PF00320">
    <property type="entry name" value="GATA"/>
    <property type="match status" value="2"/>
</dbReference>
<keyword evidence="4" id="KW-0862">Zinc</keyword>
<dbReference type="InterPro" id="IPR039355">
    <property type="entry name" value="Transcription_factor_GATA"/>
</dbReference>
<feature type="region of interest" description="Disordered" evidence="9">
    <location>
        <begin position="1"/>
        <end position="165"/>
    </location>
</feature>
<evidence type="ECO:0000256" key="2">
    <source>
        <dbReference type="ARBA" id="ARBA00022723"/>
    </source>
</evidence>
<feature type="region of interest" description="Disordered" evidence="9">
    <location>
        <begin position="361"/>
        <end position="463"/>
    </location>
</feature>
<feature type="region of interest" description="Disordered" evidence="9">
    <location>
        <begin position="187"/>
        <end position="221"/>
    </location>
</feature>
<evidence type="ECO:0000259" key="10">
    <source>
        <dbReference type="PROSITE" id="PS50114"/>
    </source>
</evidence>
<feature type="compositionally biased region" description="Polar residues" evidence="9">
    <location>
        <begin position="410"/>
        <end position="421"/>
    </location>
</feature>
<dbReference type="GO" id="GO:0000978">
    <property type="term" value="F:RNA polymerase II cis-regulatory region sequence-specific DNA binding"/>
    <property type="evidence" value="ECO:0007669"/>
    <property type="project" value="TreeGrafter"/>
</dbReference>
<dbReference type="GO" id="GO:0000122">
    <property type="term" value="P:negative regulation of transcription by RNA polymerase II"/>
    <property type="evidence" value="ECO:0007669"/>
    <property type="project" value="TreeGrafter"/>
</dbReference>
<dbReference type="GO" id="GO:0000981">
    <property type="term" value="F:DNA-binding transcription factor activity, RNA polymerase II-specific"/>
    <property type="evidence" value="ECO:0007669"/>
    <property type="project" value="TreeGrafter"/>
</dbReference>
<sequence length="492" mass="51972">MTTSATYSPSEGKLPLRHAEPPQMSPMTQHSKEDLESAANLKMLSDAKRSSSSASAAASNPDSSAYPLSTSTATEQPHPYHTTTVTPSINTTSNLDTAVQPAPAPHSPASSASSHHNALQQIMAASPSLAQQPDPSPRLTNPSPRAPSAAGQTCTNCGTNRTPLWRRSPLGETICNACGLYQKARNQARPTNLKRGTTGANGDENSPTNNPSPGYTAPEITNSGSCPGDGRCNGTGGHAGCDGCPAYNNRMAKTQQAAAAAAQEASAVMQQPTSQMHYPVTPHGAGMPACQNCGTMITPLWRRDDEGHTICNACGLYFKLHGRHRPLDMKKGEIKRRKRVIPASHSPNPGALQQQLAHQEGLNGLSSPGSIPQSRTLPPPPVDFTNFRSSPTRFDASPSLQPGRKRTHSEANGTTSGAQTNGHERRPSPATAEAAEAAVENARNAVDPALDPSLRSEADERARRQARLLERERLIAQLQAIDAELGMDTTAG</sequence>
<feature type="compositionally biased region" description="Polar residues" evidence="9">
    <location>
        <begin position="66"/>
        <end position="75"/>
    </location>
</feature>
<evidence type="ECO:0000256" key="9">
    <source>
        <dbReference type="SAM" id="MobiDB-lite"/>
    </source>
</evidence>
<dbReference type="GO" id="GO:0008270">
    <property type="term" value="F:zinc ion binding"/>
    <property type="evidence" value="ECO:0007669"/>
    <property type="project" value="UniProtKB-KW"/>
</dbReference>
<feature type="compositionally biased region" description="Basic and acidic residues" evidence="9">
    <location>
        <begin position="454"/>
        <end position="463"/>
    </location>
</feature>
<feature type="compositionally biased region" description="Low complexity" evidence="9">
    <location>
        <begin position="430"/>
        <end position="446"/>
    </location>
</feature>
<feature type="compositionally biased region" description="Polar residues" evidence="9">
    <location>
        <begin position="364"/>
        <end position="376"/>
    </location>
</feature>
<accession>A0A6A6UME7</accession>
<protein>
    <recommendedName>
        <fullName evidence="10">GATA-type domain-containing protein</fullName>
    </recommendedName>
</protein>
<keyword evidence="3 8" id="KW-0863">Zinc-finger</keyword>
<dbReference type="GO" id="GO:0005634">
    <property type="term" value="C:nucleus"/>
    <property type="evidence" value="ECO:0007669"/>
    <property type="project" value="UniProtKB-SubCell"/>
</dbReference>
<organism evidence="11 12">
    <name type="scientific">Microthyrium microscopicum</name>
    <dbReference type="NCBI Taxonomy" id="703497"/>
    <lineage>
        <taxon>Eukaryota</taxon>
        <taxon>Fungi</taxon>
        <taxon>Dikarya</taxon>
        <taxon>Ascomycota</taxon>
        <taxon>Pezizomycotina</taxon>
        <taxon>Dothideomycetes</taxon>
        <taxon>Dothideomycetes incertae sedis</taxon>
        <taxon>Microthyriales</taxon>
        <taxon>Microthyriaceae</taxon>
        <taxon>Microthyrium</taxon>
    </lineage>
</organism>
<dbReference type="SMART" id="SM00401">
    <property type="entry name" value="ZnF_GATA"/>
    <property type="match status" value="2"/>
</dbReference>